<dbReference type="STRING" id="861299.J421_0967"/>
<feature type="transmembrane region" description="Helical" evidence="1">
    <location>
        <begin position="6"/>
        <end position="29"/>
    </location>
</feature>
<dbReference type="HOGENOM" id="CLU_168255_0_0_0"/>
<dbReference type="EMBL" id="CP007128">
    <property type="protein sequence ID" value="AHG88504.1"/>
    <property type="molecule type" value="Genomic_DNA"/>
</dbReference>
<keyword evidence="1" id="KW-0472">Membrane</keyword>
<feature type="transmembrane region" description="Helical" evidence="1">
    <location>
        <begin position="64"/>
        <end position="83"/>
    </location>
</feature>
<dbReference type="InterPro" id="IPR046027">
    <property type="entry name" value="DUF5985"/>
</dbReference>
<dbReference type="AlphaFoldDB" id="W0RBL9"/>
<dbReference type="InParanoid" id="W0RBL9"/>
<evidence type="ECO:0000313" key="3">
    <source>
        <dbReference type="Proteomes" id="UP000019151"/>
    </source>
</evidence>
<keyword evidence="1" id="KW-0812">Transmembrane</keyword>
<evidence type="ECO:0000313" key="2">
    <source>
        <dbReference type="EMBL" id="AHG88504.1"/>
    </source>
</evidence>
<keyword evidence="1" id="KW-1133">Transmembrane helix</keyword>
<accession>W0RBL9</accession>
<dbReference type="KEGG" id="gba:J421_0967"/>
<keyword evidence="3" id="KW-1185">Reference proteome</keyword>
<evidence type="ECO:0000256" key="1">
    <source>
        <dbReference type="SAM" id="Phobius"/>
    </source>
</evidence>
<proteinExistence type="predicted"/>
<dbReference type="RefSeq" id="WP_169738638.1">
    <property type="nucleotide sequence ID" value="NZ_CP007128.1"/>
</dbReference>
<dbReference type="Proteomes" id="UP000019151">
    <property type="component" value="Chromosome"/>
</dbReference>
<sequence length="88" mass="9749">MPDERAVILLAGAMVTAYATAALFFVRFWRQSRDRLFALFAAAFVLLGAQRLALALLPEGPTSVVWPYVVRLAAFLLILAAVVDKNRR</sequence>
<protein>
    <submittedName>
        <fullName evidence="2">Uncharacterized protein</fullName>
    </submittedName>
</protein>
<gene>
    <name evidence="2" type="ORF">J421_0967</name>
</gene>
<feature type="transmembrane region" description="Helical" evidence="1">
    <location>
        <begin position="36"/>
        <end position="58"/>
    </location>
</feature>
<name>W0RBL9_9BACT</name>
<organism evidence="2 3">
    <name type="scientific">Gemmatirosa kalamazoonensis</name>
    <dbReference type="NCBI Taxonomy" id="861299"/>
    <lineage>
        <taxon>Bacteria</taxon>
        <taxon>Pseudomonadati</taxon>
        <taxon>Gemmatimonadota</taxon>
        <taxon>Gemmatimonadia</taxon>
        <taxon>Gemmatimonadales</taxon>
        <taxon>Gemmatimonadaceae</taxon>
        <taxon>Gemmatirosa</taxon>
    </lineage>
</organism>
<reference evidence="2 3" key="1">
    <citation type="journal article" date="2014" name="Genome Announc.">
        <title>Genome Sequence and Methylome of Soil Bacterium Gemmatirosa kalamazoonensis KBS708T, a Member of the Rarely Cultivated Gemmatimonadetes Phylum.</title>
        <authorList>
            <person name="Debruyn J.M."/>
            <person name="Radosevich M."/>
            <person name="Wommack K.E."/>
            <person name="Polson S.W."/>
            <person name="Hauser L.J."/>
            <person name="Fawaz M.N."/>
            <person name="Korlach J."/>
            <person name="Tsai Y.C."/>
        </authorList>
    </citation>
    <scope>NUCLEOTIDE SEQUENCE [LARGE SCALE GENOMIC DNA]</scope>
    <source>
        <strain evidence="2 3">KBS708</strain>
    </source>
</reference>
<dbReference type="Pfam" id="PF19447">
    <property type="entry name" value="DUF5985"/>
    <property type="match status" value="1"/>
</dbReference>
<dbReference type="eggNOG" id="ENOG5033B7C">
    <property type="taxonomic scope" value="Bacteria"/>
</dbReference>